<name>A0ABP5JVN8_9MICC</name>
<sequence>MDPLQRAALLQVVLDSPESEVRVTGLSALALYGLPIGEPDERIDELLGHAPPPKGPEYSKMLFTPHFSWVGKRLRTPVPDVVVTKAFGLDRYPGPWGAWLADPIEALVVAASFLPQWRITACLDALMSRNLVAVDGGSFPPYSRKLIEKRLRRFPPTSAATRRTLAALSDAVENTWSPRETLTRLIVLAHGFPPPVMNFHVVVDHADRNLDLAWPESRVAVEYNGADHVDRRKYGNELFRKQRLEDNGWKVRFVVLEDLLDPHRRQLWLTWLATELANTSQKSGWTPRLKSA</sequence>
<dbReference type="Proteomes" id="UP001500166">
    <property type="component" value="Unassembled WGS sequence"/>
</dbReference>
<protein>
    <recommendedName>
        <fullName evidence="3">DUF559 domain-containing protein</fullName>
    </recommendedName>
</protein>
<evidence type="ECO:0000313" key="1">
    <source>
        <dbReference type="EMBL" id="GAA2123287.1"/>
    </source>
</evidence>
<dbReference type="RefSeq" id="WP_344225512.1">
    <property type="nucleotide sequence ID" value="NZ_BAAAQA010000033.1"/>
</dbReference>
<evidence type="ECO:0008006" key="3">
    <source>
        <dbReference type="Google" id="ProtNLM"/>
    </source>
</evidence>
<dbReference type="SUPFAM" id="SSF52980">
    <property type="entry name" value="Restriction endonuclease-like"/>
    <property type="match status" value="1"/>
</dbReference>
<accession>A0ABP5JVN8</accession>
<gene>
    <name evidence="1" type="ORF">GCM10009824_27100</name>
</gene>
<keyword evidence="2" id="KW-1185">Reference proteome</keyword>
<organism evidence="1 2">
    <name type="scientific">Kocuria atrinae</name>
    <dbReference type="NCBI Taxonomy" id="592377"/>
    <lineage>
        <taxon>Bacteria</taxon>
        <taxon>Bacillati</taxon>
        <taxon>Actinomycetota</taxon>
        <taxon>Actinomycetes</taxon>
        <taxon>Micrococcales</taxon>
        <taxon>Micrococcaceae</taxon>
        <taxon>Kocuria</taxon>
    </lineage>
</organism>
<evidence type="ECO:0000313" key="2">
    <source>
        <dbReference type="Proteomes" id="UP001500166"/>
    </source>
</evidence>
<dbReference type="EMBL" id="BAAAQA010000033">
    <property type="protein sequence ID" value="GAA2123287.1"/>
    <property type="molecule type" value="Genomic_DNA"/>
</dbReference>
<proteinExistence type="predicted"/>
<dbReference type="InterPro" id="IPR011335">
    <property type="entry name" value="Restrct_endonuc-II-like"/>
</dbReference>
<comment type="caution">
    <text evidence="1">The sequence shown here is derived from an EMBL/GenBank/DDBJ whole genome shotgun (WGS) entry which is preliminary data.</text>
</comment>
<reference evidence="2" key="1">
    <citation type="journal article" date="2019" name="Int. J. Syst. Evol. Microbiol.">
        <title>The Global Catalogue of Microorganisms (GCM) 10K type strain sequencing project: providing services to taxonomists for standard genome sequencing and annotation.</title>
        <authorList>
            <consortium name="The Broad Institute Genomics Platform"/>
            <consortium name="The Broad Institute Genome Sequencing Center for Infectious Disease"/>
            <person name="Wu L."/>
            <person name="Ma J."/>
        </authorList>
    </citation>
    <scope>NUCLEOTIDE SEQUENCE [LARGE SCALE GENOMIC DNA]</scope>
    <source>
        <strain evidence="2">JCM 15914</strain>
    </source>
</reference>